<keyword evidence="1" id="KW-0175">Coiled coil</keyword>
<reference evidence="3" key="2">
    <citation type="submission" date="2024-10" db="UniProtKB">
        <authorList>
            <consortium name="EnsemblProtists"/>
        </authorList>
    </citation>
    <scope>IDENTIFICATION</scope>
</reference>
<name>A0A0D3J5D5_EMIH1</name>
<evidence type="ECO:0000256" key="1">
    <source>
        <dbReference type="SAM" id="Coils"/>
    </source>
</evidence>
<dbReference type="PaxDb" id="2903-EOD18720"/>
<evidence type="ECO:0000313" key="4">
    <source>
        <dbReference type="Proteomes" id="UP000013827"/>
    </source>
</evidence>
<dbReference type="RefSeq" id="XP_005771149.1">
    <property type="nucleotide sequence ID" value="XM_005771092.1"/>
</dbReference>
<feature type="compositionally biased region" description="Low complexity" evidence="2">
    <location>
        <begin position="564"/>
        <end position="582"/>
    </location>
</feature>
<evidence type="ECO:0000256" key="2">
    <source>
        <dbReference type="SAM" id="MobiDB-lite"/>
    </source>
</evidence>
<proteinExistence type="predicted"/>
<feature type="region of interest" description="Disordered" evidence="2">
    <location>
        <begin position="564"/>
        <end position="598"/>
    </location>
</feature>
<dbReference type="AlphaFoldDB" id="A0A0D3J5D5"/>
<protein>
    <submittedName>
        <fullName evidence="3">Uncharacterized protein</fullName>
    </submittedName>
</protein>
<feature type="coiled-coil region" evidence="1">
    <location>
        <begin position="30"/>
        <end position="63"/>
    </location>
</feature>
<organism evidence="3 4">
    <name type="scientific">Emiliania huxleyi (strain CCMP1516)</name>
    <dbReference type="NCBI Taxonomy" id="280463"/>
    <lineage>
        <taxon>Eukaryota</taxon>
        <taxon>Haptista</taxon>
        <taxon>Haptophyta</taxon>
        <taxon>Prymnesiophyceae</taxon>
        <taxon>Isochrysidales</taxon>
        <taxon>Noelaerhabdaceae</taxon>
        <taxon>Emiliania</taxon>
    </lineage>
</organism>
<evidence type="ECO:0000313" key="3">
    <source>
        <dbReference type="EnsemblProtists" id="EOD18720"/>
    </source>
</evidence>
<sequence>MVPAEGSLAALRAATAAYEERRAADEAAALARAEADRAAASELNEAARALSDFEQELTQAREEFTLRAAACDTLQLDLCRGVLTRVPWLAAVMSAEQVLAAPERARAWLLRAEGMAAASAGSTYPTPPTLPTTPVVAEGDLELGSCASGWERGRRVVATEVAEQEEEGSRSAEPAAPPRKRTRSEHTPQEARPQARTCWGDVVSGGTLGCEALPPPSAFRERFCGRCRKQGVFVPASRVCVPVGEGSDEIANRHGLGFWNEPSPSSRLPAHRVVNQTSDCSGPTLVILKDELPGPLPGLAEAAALSSGGWVAFRVGRTLRSEMALPSAVASLLSPPPPPERDTPRARNAAAEGRVEGSVEGLAAAAHASEASGSGLEAGLEPFLAEISRALGPLAEAGTPPPLGPDEMTWHFGGGSPIDDLLLSGSATPPLLQTRPTLGAGVPPPSMPPSPPSMRIPLRSDVVQYKPVQLSLSARLGALAPVQFSLALAVVFAARLAELNTTNPAGLLGAAGFAVLALANLAQASPRFVARAMTLLLVCSSTLRLVSVLVRSPEEMARVLDKFAGASSRPSSRPRQPRAEASVSTPPPSHSAGLARGRPIDRFRGDIRKELPSRCVQCRSAEI</sequence>
<dbReference type="HOGENOM" id="CLU_030148_0_0_1"/>
<reference evidence="4" key="1">
    <citation type="journal article" date="2013" name="Nature">
        <title>Pan genome of the phytoplankton Emiliania underpins its global distribution.</title>
        <authorList>
            <person name="Read B.A."/>
            <person name="Kegel J."/>
            <person name="Klute M.J."/>
            <person name="Kuo A."/>
            <person name="Lefebvre S.C."/>
            <person name="Maumus F."/>
            <person name="Mayer C."/>
            <person name="Miller J."/>
            <person name="Monier A."/>
            <person name="Salamov A."/>
            <person name="Young J."/>
            <person name="Aguilar M."/>
            <person name="Claverie J.M."/>
            <person name="Frickenhaus S."/>
            <person name="Gonzalez K."/>
            <person name="Herman E.K."/>
            <person name="Lin Y.C."/>
            <person name="Napier J."/>
            <person name="Ogata H."/>
            <person name="Sarno A.F."/>
            <person name="Shmutz J."/>
            <person name="Schroeder D."/>
            <person name="de Vargas C."/>
            <person name="Verret F."/>
            <person name="von Dassow P."/>
            <person name="Valentin K."/>
            <person name="Van de Peer Y."/>
            <person name="Wheeler G."/>
            <person name="Dacks J.B."/>
            <person name="Delwiche C.F."/>
            <person name="Dyhrman S.T."/>
            <person name="Glockner G."/>
            <person name="John U."/>
            <person name="Richards T."/>
            <person name="Worden A.Z."/>
            <person name="Zhang X."/>
            <person name="Grigoriev I.V."/>
            <person name="Allen A.E."/>
            <person name="Bidle K."/>
            <person name="Borodovsky M."/>
            <person name="Bowler C."/>
            <person name="Brownlee C."/>
            <person name="Cock J.M."/>
            <person name="Elias M."/>
            <person name="Gladyshev V.N."/>
            <person name="Groth M."/>
            <person name="Guda C."/>
            <person name="Hadaegh A."/>
            <person name="Iglesias-Rodriguez M.D."/>
            <person name="Jenkins J."/>
            <person name="Jones B.M."/>
            <person name="Lawson T."/>
            <person name="Leese F."/>
            <person name="Lindquist E."/>
            <person name="Lobanov A."/>
            <person name="Lomsadze A."/>
            <person name="Malik S.B."/>
            <person name="Marsh M.E."/>
            <person name="Mackinder L."/>
            <person name="Mock T."/>
            <person name="Mueller-Roeber B."/>
            <person name="Pagarete A."/>
            <person name="Parker M."/>
            <person name="Probert I."/>
            <person name="Quesneville H."/>
            <person name="Raines C."/>
            <person name="Rensing S.A."/>
            <person name="Riano-Pachon D.M."/>
            <person name="Richier S."/>
            <person name="Rokitta S."/>
            <person name="Shiraiwa Y."/>
            <person name="Soanes D.M."/>
            <person name="van der Giezen M."/>
            <person name="Wahlund T.M."/>
            <person name="Williams B."/>
            <person name="Wilson W."/>
            <person name="Wolfe G."/>
            <person name="Wurch L.L."/>
        </authorList>
    </citation>
    <scope>NUCLEOTIDE SEQUENCE</scope>
</reference>
<dbReference type="GeneID" id="17264284"/>
<dbReference type="KEGG" id="ehx:EMIHUDRAFT_118278"/>
<dbReference type="EnsemblProtists" id="EOD18720">
    <property type="protein sequence ID" value="EOD18720"/>
    <property type="gene ID" value="EMIHUDRAFT_118278"/>
</dbReference>
<feature type="region of interest" description="Disordered" evidence="2">
    <location>
        <begin position="330"/>
        <end position="363"/>
    </location>
</feature>
<feature type="region of interest" description="Disordered" evidence="2">
    <location>
        <begin position="160"/>
        <end position="197"/>
    </location>
</feature>
<accession>A0A0D3J5D5</accession>
<dbReference type="Proteomes" id="UP000013827">
    <property type="component" value="Unassembled WGS sequence"/>
</dbReference>
<keyword evidence="4" id="KW-1185">Reference proteome</keyword>